<accession>A0ABW3MBY3</accession>
<dbReference type="Gene3D" id="3.30.420.40">
    <property type="match status" value="1"/>
</dbReference>
<organism evidence="4 5">
    <name type="scientific">Kibdelosporangium lantanae</name>
    <dbReference type="NCBI Taxonomy" id="1497396"/>
    <lineage>
        <taxon>Bacteria</taxon>
        <taxon>Bacillati</taxon>
        <taxon>Actinomycetota</taxon>
        <taxon>Actinomycetes</taxon>
        <taxon>Pseudonocardiales</taxon>
        <taxon>Pseudonocardiaceae</taxon>
        <taxon>Kibdelosporangium</taxon>
    </lineage>
</organism>
<reference evidence="5" key="1">
    <citation type="journal article" date="2019" name="Int. J. Syst. Evol. Microbiol.">
        <title>The Global Catalogue of Microorganisms (GCM) 10K type strain sequencing project: providing services to taxonomists for standard genome sequencing and annotation.</title>
        <authorList>
            <consortium name="The Broad Institute Genomics Platform"/>
            <consortium name="The Broad Institute Genome Sequencing Center for Infectious Disease"/>
            <person name="Wu L."/>
            <person name="Ma J."/>
        </authorList>
    </citation>
    <scope>NUCLEOTIDE SEQUENCE [LARGE SCALE GENOMIC DNA]</scope>
    <source>
        <strain evidence="5">JCM 31486</strain>
    </source>
</reference>
<keyword evidence="2" id="KW-0067">ATP-binding</keyword>
<dbReference type="InterPro" id="IPR013126">
    <property type="entry name" value="Hsp_70_fam"/>
</dbReference>
<dbReference type="Proteomes" id="UP001597045">
    <property type="component" value="Unassembled WGS sequence"/>
</dbReference>
<dbReference type="Pfam" id="PF00012">
    <property type="entry name" value="HSP70"/>
    <property type="match status" value="1"/>
</dbReference>
<dbReference type="EMBL" id="JBHTIS010001415">
    <property type="protein sequence ID" value="MFD1048126.1"/>
    <property type="molecule type" value="Genomic_DNA"/>
</dbReference>
<comment type="caution">
    <text evidence="4">The sequence shown here is derived from an EMBL/GenBank/DDBJ whole genome shotgun (WGS) entry which is preliminary data.</text>
</comment>
<evidence type="ECO:0000313" key="5">
    <source>
        <dbReference type="Proteomes" id="UP001597045"/>
    </source>
</evidence>
<dbReference type="Gene3D" id="3.90.640.10">
    <property type="entry name" value="Actin, Chain A, domain 4"/>
    <property type="match status" value="1"/>
</dbReference>
<name>A0ABW3MBY3_9PSEU</name>
<protein>
    <submittedName>
        <fullName evidence="4">Hsp70 family protein</fullName>
    </submittedName>
</protein>
<evidence type="ECO:0000256" key="3">
    <source>
        <dbReference type="ARBA" id="ARBA00023186"/>
    </source>
</evidence>
<keyword evidence="1" id="KW-0547">Nucleotide-binding</keyword>
<evidence type="ECO:0000256" key="2">
    <source>
        <dbReference type="ARBA" id="ARBA00022840"/>
    </source>
</evidence>
<sequence>MDIVVDLTDPGGNVETFEYTLNRHELDEIAEPFYARAINLCKNALREASLVAADIDKLVLVGGATL</sequence>
<keyword evidence="5" id="KW-1185">Reference proteome</keyword>
<keyword evidence="3" id="KW-0143">Chaperone</keyword>
<proteinExistence type="predicted"/>
<evidence type="ECO:0000313" key="4">
    <source>
        <dbReference type="EMBL" id="MFD1048126.1"/>
    </source>
</evidence>
<dbReference type="InterPro" id="IPR043129">
    <property type="entry name" value="ATPase_NBD"/>
</dbReference>
<gene>
    <name evidence="4" type="ORF">ACFQ1S_22580</name>
</gene>
<dbReference type="SUPFAM" id="SSF53067">
    <property type="entry name" value="Actin-like ATPase domain"/>
    <property type="match status" value="1"/>
</dbReference>
<evidence type="ECO:0000256" key="1">
    <source>
        <dbReference type="ARBA" id="ARBA00022741"/>
    </source>
</evidence>
<feature type="non-terminal residue" evidence="4">
    <location>
        <position position="66"/>
    </location>
</feature>